<proteinExistence type="predicted"/>
<dbReference type="PATRIC" id="fig|394.7.peg.4715"/>
<dbReference type="eggNOG" id="ENOG50305QB">
    <property type="taxonomic scope" value="Bacteria"/>
</dbReference>
<organism evidence="2 3">
    <name type="scientific">Sinorhizobium fredii (strain NBRC 101917 / NGR234)</name>
    <dbReference type="NCBI Taxonomy" id="394"/>
    <lineage>
        <taxon>Bacteria</taxon>
        <taxon>Pseudomonadati</taxon>
        <taxon>Pseudomonadota</taxon>
        <taxon>Alphaproteobacteria</taxon>
        <taxon>Hyphomicrobiales</taxon>
        <taxon>Rhizobiaceae</taxon>
        <taxon>Sinorhizobium/Ensifer group</taxon>
        <taxon>Sinorhizobium</taxon>
    </lineage>
</organism>
<gene>
    <name evidence="2" type="ordered locus">NGR_c18900</name>
</gene>
<dbReference type="Proteomes" id="UP000001054">
    <property type="component" value="Chromosome"/>
</dbReference>
<dbReference type="KEGG" id="rhi:NGR_c18900"/>
<dbReference type="AlphaFoldDB" id="C3MDY5"/>
<evidence type="ECO:0000313" key="2">
    <source>
        <dbReference type="EMBL" id="ACP25654.1"/>
    </source>
</evidence>
<evidence type="ECO:0000259" key="1">
    <source>
        <dbReference type="Pfam" id="PF13884"/>
    </source>
</evidence>
<dbReference type="EMBL" id="CP001389">
    <property type="protein sequence ID" value="ACP25654.1"/>
    <property type="molecule type" value="Genomic_DNA"/>
</dbReference>
<evidence type="ECO:0000313" key="3">
    <source>
        <dbReference type="Proteomes" id="UP000001054"/>
    </source>
</evidence>
<dbReference type="Pfam" id="PF13884">
    <property type="entry name" value="Peptidase_S74"/>
    <property type="match status" value="1"/>
</dbReference>
<accession>C3MDY5</accession>
<dbReference type="OrthoDB" id="7226450at2"/>
<feature type="domain" description="Peptidase S74" evidence="1">
    <location>
        <begin position="379"/>
        <end position="429"/>
    </location>
</feature>
<dbReference type="InterPro" id="IPR030392">
    <property type="entry name" value="S74_ICA"/>
</dbReference>
<sequence>MGKSKAPTPPDPKATAAAQTATNIGTAVANGYMGNVNQVTPDGSLTYSYTKQKWTDPLSGNVYDLPVATATQTLSEMQDKIKKQNDQASLNLATLATSQSSRLNDLLGKPMDISKAPAAGDHSKLTLPQYQQFSAGPELQTSVGNAGNIARSYETDFDTSKYENALMARLNPQLERDRAALETRLANQGLQPGSEAYNRAIDEANRTSNDARIAAVLNAGQEQTRLANLANQKASFENAAQAQGYAQALQNADFGNNAKQQMHQNGQSATAANNALKDQSFNAQQAQINAENTARANHLNEQYALRNQPINEISALLSGAQVTTPNFVPTQGQSIQPVDYAGLVQQNYQNQMAAYNARQQSGGNLLGNVLGMFEKIPLSDRRAKKNIEKVGRLKAHNLYEFDYKGEQAGGPKHIGVMAQEVERTRPDAVIRGPDGMRRVDYGRLFAAGHRGRK</sequence>
<reference evidence="2 3" key="1">
    <citation type="journal article" date="2009" name="Appl. Environ. Microbiol.">
        <title>Rhizobium sp. strain NGR234 possesses a remarkable number of secretion systems.</title>
        <authorList>
            <person name="Schmeisser C."/>
            <person name="Liesegang H."/>
            <person name="Krysciak D."/>
            <person name="Bakkou N."/>
            <person name="Le Quere A."/>
            <person name="Wollherr A."/>
            <person name="Heinemeyer I."/>
            <person name="Morgenstern B."/>
            <person name="Pommerening-Roeser A."/>
            <person name="Flores M."/>
            <person name="Palacios R."/>
            <person name="Brenner S."/>
            <person name="Gottschalk G."/>
            <person name="Schmitz R.A."/>
            <person name="Broughton W.J."/>
            <person name="Perret X."/>
            <person name="Strittmatter A.W."/>
            <person name="Streit W.R."/>
        </authorList>
    </citation>
    <scope>NUCLEOTIDE SEQUENCE [LARGE SCALE GENOMIC DNA]</scope>
    <source>
        <strain evidence="3">NBRC 101917 / NGR234</strain>
    </source>
</reference>
<dbReference type="HOGENOM" id="CLU_043537_1_0_5"/>
<name>C3MDY5_SINFN</name>
<dbReference type="STRING" id="394.NGR_c18900"/>
<dbReference type="RefSeq" id="WP_012708418.1">
    <property type="nucleotide sequence ID" value="NC_012587.1"/>
</dbReference>
<protein>
    <recommendedName>
        <fullName evidence="1">Peptidase S74 domain-containing protein</fullName>
    </recommendedName>
</protein>
<keyword evidence="3" id="KW-1185">Reference proteome</keyword>